<dbReference type="InterPro" id="IPR015797">
    <property type="entry name" value="NUDIX_hydrolase-like_dom_sf"/>
</dbReference>
<gene>
    <name evidence="2" type="ORF">UFOPK3720_00909</name>
</gene>
<dbReference type="PANTHER" id="PTHR43736">
    <property type="entry name" value="ADP-RIBOSE PYROPHOSPHATASE"/>
    <property type="match status" value="1"/>
</dbReference>
<dbReference type="InterPro" id="IPR000086">
    <property type="entry name" value="NUDIX_hydrolase_dom"/>
</dbReference>
<dbReference type="Gene3D" id="3.90.79.10">
    <property type="entry name" value="Nucleoside Triphosphate Pyrophosphohydrolase"/>
    <property type="match status" value="1"/>
</dbReference>
<dbReference type="SUPFAM" id="SSF55811">
    <property type="entry name" value="Nudix"/>
    <property type="match status" value="1"/>
</dbReference>
<name>A0A6J7IVM1_9ZZZZ</name>
<dbReference type="PROSITE" id="PS51462">
    <property type="entry name" value="NUDIX"/>
    <property type="match status" value="1"/>
</dbReference>
<dbReference type="AlphaFoldDB" id="A0A6J7IVM1"/>
<reference evidence="2" key="1">
    <citation type="submission" date="2020-05" db="EMBL/GenBank/DDBJ databases">
        <authorList>
            <person name="Chiriac C."/>
            <person name="Salcher M."/>
            <person name="Ghai R."/>
            <person name="Kavagutti S V."/>
        </authorList>
    </citation>
    <scope>NUCLEOTIDE SEQUENCE</scope>
</reference>
<dbReference type="PANTHER" id="PTHR43736:SF1">
    <property type="entry name" value="DIHYDRONEOPTERIN TRIPHOSPHATE DIPHOSPHATASE"/>
    <property type="match status" value="1"/>
</dbReference>
<sequence length="180" mass="19992">MRADAIAVLEAWQPPDSDQARLRDDYLAFLAEHDDGMWRECRVGHLTASAIVLDERRERVLLTLHPKVGRWLQLGGHCEPDDVSLREAARREAIEESGIPEVHMSAVPLRLDRHAVPCAGGMSEHLDVQYLATVRSDAREVMSDESDDLRWFALSALPADLDDSVRVLIAAALVPASPLV</sequence>
<feature type="domain" description="Nudix hydrolase" evidence="1">
    <location>
        <begin position="43"/>
        <end position="175"/>
    </location>
</feature>
<accession>A0A6J7IVM1</accession>
<dbReference type="Pfam" id="PF00293">
    <property type="entry name" value="NUDIX"/>
    <property type="match status" value="1"/>
</dbReference>
<evidence type="ECO:0000313" key="2">
    <source>
        <dbReference type="EMBL" id="CAB4934751.1"/>
    </source>
</evidence>
<evidence type="ECO:0000259" key="1">
    <source>
        <dbReference type="PROSITE" id="PS51462"/>
    </source>
</evidence>
<proteinExistence type="predicted"/>
<dbReference type="EMBL" id="CAFBNB010000161">
    <property type="protein sequence ID" value="CAB4934751.1"/>
    <property type="molecule type" value="Genomic_DNA"/>
</dbReference>
<organism evidence="2">
    <name type="scientific">freshwater metagenome</name>
    <dbReference type="NCBI Taxonomy" id="449393"/>
    <lineage>
        <taxon>unclassified sequences</taxon>
        <taxon>metagenomes</taxon>
        <taxon>ecological metagenomes</taxon>
    </lineage>
</organism>
<dbReference type="CDD" id="cd03674">
    <property type="entry name" value="NUDIX_Hydrolase"/>
    <property type="match status" value="1"/>
</dbReference>
<protein>
    <submittedName>
        <fullName evidence="2">Unannotated protein</fullName>
    </submittedName>
</protein>